<dbReference type="OrthoDB" id="4741350at2759"/>
<dbReference type="Gene3D" id="1.20.5.340">
    <property type="match status" value="1"/>
</dbReference>
<sequence>MISAGSLTFLATPSIQSVLPLSDLPETVANLGSHNSRVEQPGAAAATAAASLTMHQRYRLERTVDGSFRISVEEWDRVKERERLLDEDNRRLSADNDILRADLTAAQGEVHRLSTCVVPELEKKNETLSADNQGLRQTVDKAADQAAKYQADLDDAGQRADRLERENNDLGAANAELRERVRELERDHHHDDRHRHHVPLVRDLRYWRDEAHFWRAKFDALVKKHNDIIEVLALRTRRMESYEDMLKMRGII</sequence>
<organism evidence="2 3">
    <name type="scientific">Geosmithia morbida</name>
    <dbReference type="NCBI Taxonomy" id="1094350"/>
    <lineage>
        <taxon>Eukaryota</taxon>
        <taxon>Fungi</taxon>
        <taxon>Dikarya</taxon>
        <taxon>Ascomycota</taxon>
        <taxon>Pezizomycotina</taxon>
        <taxon>Sordariomycetes</taxon>
        <taxon>Hypocreomycetidae</taxon>
        <taxon>Hypocreales</taxon>
        <taxon>Bionectriaceae</taxon>
        <taxon>Geosmithia</taxon>
    </lineage>
</organism>
<protein>
    <submittedName>
        <fullName evidence="2">Uncharacterized protein</fullName>
    </submittedName>
</protein>
<dbReference type="Proteomes" id="UP000749293">
    <property type="component" value="Unassembled WGS sequence"/>
</dbReference>
<evidence type="ECO:0000313" key="2">
    <source>
        <dbReference type="EMBL" id="KAF4123687.1"/>
    </source>
</evidence>
<accession>A0A9P4YW92</accession>
<comment type="caution">
    <text evidence="2">The sequence shown here is derived from an EMBL/GenBank/DDBJ whole genome shotgun (WGS) entry which is preliminary data.</text>
</comment>
<keyword evidence="1" id="KW-0175">Coiled coil</keyword>
<proteinExistence type="predicted"/>
<gene>
    <name evidence="2" type="ORF">GMORB2_6388</name>
</gene>
<dbReference type="EMBL" id="JAANYQ010000006">
    <property type="protein sequence ID" value="KAF4123687.1"/>
    <property type="molecule type" value="Genomic_DNA"/>
</dbReference>
<name>A0A9P4YW92_9HYPO</name>
<feature type="coiled-coil region" evidence="1">
    <location>
        <begin position="118"/>
        <end position="187"/>
    </location>
</feature>
<evidence type="ECO:0000256" key="1">
    <source>
        <dbReference type="SAM" id="Coils"/>
    </source>
</evidence>
<evidence type="ECO:0000313" key="3">
    <source>
        <dbReference type="Proteomes" id="UP000749293"/>
    </source>
</evidence>
<keyword evidence="3" id="KW-1185">Reference proteome</keyword>
<dbReference type="RefSeq" id="XP_035322339.1">
    <property type="nucleotide sequence ID" value="XM_035468358.1"/>
</dbReference>
<reference evidence="2" key="1">
    <citation type="submission" date="2020-03" db="EMBL/GenBank/DDBJ databases">
        <title>Site-based positive gene gene selection in Geosmithia morbida across the United States reveals a broad range of putative effectors and factors for local host and environmental adapation.</title>
        <authorList>
            <person name="Onufrak A."/>
            <person name="Murdoch R.W."/>
            <person name="Gazis R."/>
            <person name="Huff M."/>
            <person name="Staton M."/>
            <person name="Klingeman W."/>
            <person name="Hadziabdic D."/>
        </authorList>
    </citation>
    <scope>NUCLEOTIDE SEQUENCE</scope>
    <source>
        <strain evidence="2">1262</strain>
    </source>
</reference>
<dbReference type="GeneID" id="55972613"/>
<dbReference type="AlphaFoldDB" id="A0A9P4YW92"/>